<evidence type="ECO:0000313" key="1">
    <source>
        <dbReference type="EMBL" id="KAF7260857.1"/>
    </source>
</evidence>
<organism evidence="1 2">
    <name type="scientific">Paragonimus skrjabini miyazakii</name>
    <dbReference type="NCBI Taxonomy" id="59628"/>
    <lineage>
        <taxon>Eukaryota</taxon>
        <taxon>Metazoa</taxon>
        <taxon>Spiralia</taxon>
        <taxon>Lophotrochozoa</taxon>
        <taxon>Platyhelminthes</taxon>
        <taxon>Trematoda</taxon>
        <taxon>Digenea</taxon>
        <taxon>Plagiorchiida</taxon>
        <taxon>Troglotremata</taxon>
        <taxon>Troglotrematidae</taxon>
        <taxon>Paragonimus</taxon>
    </lineage>
</organism>
<comment type="caution">
    <text evidence="1">The sequence shown here is derived from an EMBL/GenBank/DDBJ whole genome shotgun (WGS) entry which is preliminary data.</text>
</comment>
<accession>A0A8S9ZBG8</accession>
<reference evidence="1" key="1">
    <citation type="submission" date="2019-07" db="EMBL/GenBank/DDBJ databases">
        <title>Annotation for the trematode Paragonimus miyazaki's.</title>
        <authorList>
            <person name="Choi Y.-J."/>
        </authorList>
    </citation>
    <scope>NUCLEOTIDE SEQUENCE</scope>
    <source>
        <strain evidence="1">Japan</strain>
    </source>
</reference>
<protein>
    <submittedName>
        <fullName evidence="1">Uncharacterized protein</fullName>
    </submittedName>
</protein>
<proteinExistence type="predicted"/>
<dbReference type="AlphaFoldDB" id="A0A8S9ZBG8"/>
<dbReference type="OrthoDB" id="6240472at2759"/>
<evidence type="ECO:0000313" key="2">
    <source>
        <dbReference type="Proteomes" id="UP000822476"/>
    </source>
</evidence>
<sequence length="210" mass="23854">MTDVGCPKGLNYLNANVCVIDLDYTDTFCSAAESCASHGRNAPLLDQNYLFTLHPIWTGVNQLLINRQTASDGWRDTNPDTPEYTTPLNFPWFNNQAIPDEPHTYYDFNIKRFVGISASNFDEYSVFCEFGGLLPVVPTSVKFRTEFPQCVPQIMLVDPSILRSKRGGASKCCMQIRYWPSITETWAQTGFALQRRQLYWSPDLGLVTKE</sequence>
<gene>
    <name evidence="1" type="ORF">EG68_01891</name>
</gene>
<dbReference type="EMBL" id="JTDE01000583">
    <property type="protein sequence ID" value="KAF7260857.1"/>
    <property type="molecule type" value="Genomic_DNA"/>
</dbReference>
<dbReference type="Proteomes" id="UP000822476">
    <property type="component" value="Unassembled WGS sequence"/>
</dbReference>
<name>A0A8S9ZBG8_9TREM</name>
<keyword evidence="2" id="KW-1185">Reference proteome</keyword>